<dbReference type="Proteomes" id="UP001642484">
    <property type="component" value="Unassembled WGS sequence"/>
</dbReference>
<keyword evidence="4" id="KW-1185">Reference proteome</keyword>
<comment type="caution">
    <text evidence="3">The sequence shown here is derived from an EMBL/GenBank/DDBJ whole genome shotgun (WGS) entry which is preliminary data.</text>
</comment>
<reference evidence="3 4" key="1">
    <citation type="submission" date="2024-02" db="EMBL/GenBank/DDBJ databases">
        <authorList>
            <person name="Chen Y."/>
            <person name="Shah S."/>
            <person name="Dougan E. K."/>
            <person name="Thang M."/>
            <person name="Chan C."/>
        </authorList>
    </citation>
    <scope>NUCLEOTIDE SEQUENCE [LARGE SCALE GENOMIC DNA]</scope>
</reference>
<organism evidence="3 4">
    <name type="scientific">Durusdinium trenchii</name>
    <dbReference type="NCBI Taxonomy" id="1381693"/>
    <lineage>
        <taxon>Eukaryota</taxon>
        <taxon>Sar</taxon>
        <taxon>Alveolata</taxon>
        <taxon>Dinophyceae</taxon>
        <taxon>Suessiales</taxon>
        <taxon>Symbiodiniaceae</taxon>
        <taxon>Durusdinium</taxon>
    </lineage>
</organism>
<name>A0ABP0S3X1_9DINO</name>
<evidence type="ECO:0000256" key="1">
    <source>
        <dbReference type="SAM" id="Phobius"/>
    </source>
</evidence>
<keyword evidence="1" id="KW-0812">Transmembrane</keyword>
<evidence type="ECO:0000313" key="4">
    <source>
        <dbReference type="Proteomes" id="UP001642484"/>
    </source>
</evidence>
<sequence length="400" mass="45194">MTAGQCEDLILTRPKRHSWRPIPTKSLVSETHSLAKNGLGTVCGFDLIAMATFLPDNVERRYRVCAWVSVLCLYLVPTAYVMWKGYSIYNSDLPSLQTSMSADWGAWPYFLLCSAEGLMRPLVCDCSFGSLLQVHAGTKLPQNETRQCTPNRTWCSLDGREDVERLTSIFNVDLGSLRCMAINATMLRPKWSNDRMGAPPEIRFKLFAEKQEPITLWAMSSRPPPDLRVLTGFVPGTTVAVLKQRREGRIRVSTNPALKNMSRNFWGEIKERHFYESLASVLYPKLIDTYSTQLEFQYPGLKDRDGISRYDVDLKVASPHVVEEVEIGRCPQIAFLLAQLGGYTSLLSVILTAIWVRRWPQSAVVQTYEARTFLLADRSGEPPILYDVDQSCESSEITSS</sequence>
<dbReference type="EMBL" id="CAXAMN010026905">
    <property type="protein sequence ID" value="CAK9106515.1"/>
    <property type="molecule type" value="Genomic_DNA"/>
</dbReference>
<keyword evidence="1" id="KW-0472">Membrane</keyword>
<evidence type="ECO:0000313" key="2">
    <source>
        <dbReference type="EMBL" id="CAK9106515.1"/>
    </source>
</evidence>
<gene>
    <name evidence="2" type="ORF">CCMP2556_LOCUS49774</name>
    <name evidence="3" type="ORF">CCMP2556_LOCUS50001</name>
</gene>
<dbReference type="EMBL" id="CAXAMN010026929">
    <property type="protein sequence ID" value="CAK9107073.1"/>
    <property type="molecule type" value="Genomic_DNA"/>
</dbReference>
<evidence type="ECO:0000313" key="3">
    <source>
        <dbReference type="EMBL" id="CAK9107073.1"/>
    </source>
</evidence>
<accession>A0ABP0S3X1</accession>
<protein>
    <submittedName>
        <fullName evidence="3">Uncharacterized protein</fullName>
    </submittedName>
</protein>
<feature type="transmembrane region" description="Helical" evidence="1">
    <location>
        <begin position="64"/>
        <end position="83"/>
    </location>
</feature>
<keyword evidence="1" id="KW-1133">Transmembrane helix</keyword>
<proteinExistence type="predicted"/>